<name>A0AAN7XRF4_ELEMC</name>
<evidence type="ECO:0000313" key="2">
    <source>
        <dbReference type="EMBL" id="KAK5865322.1"/>
    </source>
</evidence>
<feature type="region of interest" description="Disordered" evidence="1">
    <location>
        <begin position="1"/>
        <end position="86"/>
    </location>
</feature>
<protein>
    <submittedName>
        <fullName evidence="2">Uncharacterized protein</fullName>
    </submittedName>
</protein>
<dbReference type="Proteomes" id="UP001346869">
    <property type="component" value="Unassembled WGS sequence"/>
</dbReference>
<comment type="caution">
    <text evidence="2">The sequence shown here is derived from an EMBL/GenBank/DDBJ whole genome shotgun (WGS) entry which is preliminary data.</text>
</comment>
<feature type="compositionally biased region" description="Low complexity" evidence="1">
    <location>
        <begin position="24"/>
        <end position="34"/>
    </location>
</feature>
<reference evidence="2 3" key="1">
    <citation type="journal article" date="2023" name="Genes (Basel)">
        <title>Chromosome-Level Genome Assembly and Circadian Gene Repertoire of the Patagonia Blennie Eleginops maclovinus-The Closest Ancestral Proxy of Antarctic Cryonotothenioids.</title>
        <authorList>
            <person name="Cheng C.C."/>
            <person name="Rivera-Colon A.G."/>
            <person name="Minhas B.F."/>
            <person name="Wilson L."/>
            <person name="Rayamajhi N."/>
            <person name="Vargas-Chacoff L."/>
            <person name="Catchen J.M."/>
        </authorList>
    </citation>
    <scope>NUCLEOTIDE SEQUENCE [LARGE SCALE GENOMIC DNA]</scope>
    <source>
        <strain evidence="2">JMC-PN-2008</strain>
    </source>
</reference>
<gene>
    <name evidence="2" type="ORF">PBY51_016496</name>
</gene>
<reference evidence="2 3" key="2">
    <citation type="journal article" date="2023" name="Mol. Biol. Evol.">
        <title>Genomics of Secondarily Temperate Adaptation in the Only Non-Antarctic Icefish.</title>
        <authorList>
            <person name="Rivera-Colon A.G."/>
            <person name="Rayamajhi N."/>
            <person name="Minhas B.F."/>
            <person name="Madrigal G."/>
            <person name="Bilyk K.T."/>
            <person name="Yoon V."/>
            <person name="Hune M."/>
            <person name="Gregory S."/>
            <person name="Cheng C.H.C."/>
            <person name="Catchen J.M."/>
        </authorList>
    </citation>
    <scope>NUCLEOTIDE SEQUENCE [LARGE SCALE GENOMIC DNA]</scope>
    <source>
        <strain evidence="2">JMC-PN-2008</strain>
    </source>
</reference>
<accession>A0AAN7XRF4</accession>
<evidence type="ECO:0000256" key="1">
    <source>
        <dbReference type="SAM" id="MobiDB-lite"/>
    </source>
</evidence>
<dbReference type="AlphaFoldDB" id="A0AAN7XRF4"/>
<sequence length="86" mass="9415">MTILNGSGRFGIGPESAGKEQEAQEAQEGAEQQGSRNKRRGRGGAIKAGIQNKDECLERRRQSRAKRVCGQTETKGAVESFVPRRE</sequence>
<proteinExistence type="predicted"/>
<dbReference type="EMBL" id="JAUZQC010000010">
    <property type="protein sequence ID" value="KAK5865322.1"/>
    <property type="molecule type" value="Genomic_DNA"/>
</dbReference>
<organism evidence="2 3">
    <name type="scientific">Eleginops maclovinus</name>
    <name type="common">Patagonian blennie</name>
    <name type="synonym">Eleginus maclovinus</name>
    <dbReference type="NCBI Taxonomy" id="56733"/>
    <lineage>
        <taxon>Eukaryota</taxon>
        <taxon>Metazoa</taxon>
        <taxon>Chordata</taxon>
        <taxon>Craniata</taxon>
        <taxon>Vertebrata</taxon>
        <taxon>Euteleostomi</taxon>
        <taxon>Actinopterygii</taxon>
        <taxon>Neopterygii</taxon>
        <taxon>Teleostei</taxon>
        <taxon>Neoteleostei</taxon>
        <taxon>Acanthomorphata</taxon>
        <taxon>Eupercaria</taxon>
        <taxon>Perciformes</taxon>
        <taxon>Notothenioidei</taxon>
        <taxon>Eleginopidae</taxon>
        <taxon>Eleginops</taxon>
    </lineage>
</organism>
<keyword evidence="3" id="KW-1185">Reference proteome</keyword>
<evidence type="ECO:0000313" key="3">
    <source>
        <dbReference type="Proteomes" id="UP001346869"/>
    </source>
</evidence>